<dbReference type="WBParaSite" id="SBAD_0000269901-mRNA-1">
    <property type="protein sequence ID" value="SBAD_0000269901-mRNA-1"/>
    <property type="gene ID" value="SBAD_0000269901"/>
</dbReference>
<gene>
    <name evidence="2" type="ORF">SBAD_LOCUS2571</name>
</gene>
<sequence>MEIRSASQTPSRDGISDGTHQDKVSLAWFSSVFKCEEDFASESSACNVESYKRYSHITDRTKYIFCDGPTKKYQVRSCQNVDGVQYVFDQKQRVCVFPNEKLNAPQLSGAIRLKAGRFCLETRDCPSSMDCREFRCRCTMGSIEINRYCYNESQICPDSSTTLTRSKEVTQCRNDTDCASQTGHVCRKHQLQEPVSICCPTRNQEVCWPWAPQLKNGVLVGCSPTASDSCDRGFSCEFDRSSFNHYCCLKRTSPEWTTTQTPPTTTLLYSLTLEPCYRAESYLINGQPLSCTPGSQDGCPDGYLCSLHKTINIGFCCGKPSRPFTEHEPESVINRPSFNDGCPPRMFALRNADEQVIECDIRQKKPCYNDAICQYNWIKQGFQCCSSERMFESPIPQTWPSSPAAVQTSVEKLCPRGEPAQRDSRMIRCDFTRNVCPASHECVSVSSGSMKASACCPKREFICKQQVHEGAYCPPERNVRPIVRYYFDFPSQRCRPFPFFGCDGNGNNFESIKECEEFCSGFDVPAVAMASVGMAAQLSLKASKTTVPLCFSPNSEVPSELIDQECEPGAVASCPIGHFCEKAINVEKHVCCRRRHAADYNGICPADKKPFIDLTTDKPQECNRPFNACPKNHECTFSDLRSKFFCCPSQSREAKAISAKTHCHYGNPLYYTNTDLPLSCSIFNDKCIDGYKCMPSLLNEEAFLCCPQEEKVIMLYESPLVSTQSQSAREEVRRGRRFIKLRGRQTHVWSNSYPQQIS</sequence>
<dbReference type="Pfam" id="PF00014">
    <property type="entry name" value="Kunitz_BPTI"/>
    <property type="match status" value="1"/>
</dbReference>
<dbReference type="InterPro" id="IPR002223">
    <property type="entry name" value="Kunitz_BPTI"/>
</dbReference>
<dbReference type="PROSITE" id="PS00280">
    <property type="entry name" value="BPTI_KUNITZ_1"/>
    <property type="match status" value="1"/>
</dbReference>
<name>A0A183IG27_9BILA</name>
<reference evidence="4" key="1">
    <citation type="submission" date="2016-06" db="UniProtKB">
        <authorList>
            <consortium name="WormBaseParasite"/>
        </authorList>
    </citation>
    <scope>IDENTIFICATION</scope>
</reference>
<dbReference type="AlphaFoldDB" id="A0A183IG27"/>
<dbReference type="Proteomes" id="UP000270296">
    <property type="component" value="Unassembled WGS sequence"/>
</dbReference>
<dbReference type="PANTHER" id="PTHR46339">
    <property type="entry name" value="PROTEIN CBG15282-RELATED"/>
    <property type="match status" value="1"/>
</dbReference>
<dbReference type="InterPro" id="IPR053014">
    <property type="entry name" value="Cuticle_assoc_divergent"/>
</dbReference>
<accession>A0A183IG27</accession>
<dbReference type="InterPro" id="IPR020901">
    <property type="entry name" value="Prtase_inh_Kunz-CS"/>
</dbReference>
<dbReference type="EMBL" id="UZAM01007291">
    <property type="protein sequence ID" value="VDO98120.1"/>
    <property type="molecule type" value="Genomic_DNA"/>
</dbReference>
<reference evidence="2 3" key="2">
    <citation type="submission" date="2018-11" db="EMBL/GenBank/DDBJ databases">
        <authorList>
            <consortium name="Pathogen Informatics"/>
        </authorList>
    </citation>
    <scope>NUCLEOTIDE SEQUENCE [LARGE SCALE GENOMIC DNA]</scope>
</reference>
<evidence type="ECO:0000259" key="1">
    <source>
        <dbReference type="PROSITE" id="PS50279"/>
    </source>
</evidence>
<dbReference type="InterPro" id="IPR028150">
    <property type="entry name" value="Lustrin_cystein"/>
</dbReference>
<evidence type="ECO:0000313" key="3">
    <source>
        <dbReference type="Proteomes" id="UP000270296"/>
    </source>
</evidence>
<dbReference type="OrthoDB" id="4473401at2759"/>
<evidence type="ECO:0000313" key="4">
    <source>
        <dbReference type="WBParaSite" id="SBAD_0000269901-mRNA-1"/>
    </source>
</evidence>
<dbReference type="InterPro" id="IPR006150">
    <property type="entry name" value="Cys_repeat_1"/>
</dbReference>
<dbReference type="InterPro" id="IPR036880">
    <property type="entry name" value="Kunitz_BPTI_sf"/>
</dbReference>
<dbReference type="SMART" id="SM00289">
    <property type="entry name" value="WR1"/>
    <property type="match status" value="9"/>
</dbReference>
<protein>
    <submittedName>
        <fullName evidence="4">BPTI/Kunitz inhibitor domain-containing protein</fullName>
    </submittedName>
</protein>
<dbReference type="SMART" id="SM00131">
    <property type="entry name" value="KU"/>
    <property type="match status" value="1"/>
</dbReference>
<dbReference type="CDD" id="cd00109">
    <property type="entry name" value="Kunitz-type"/>
    <property type="match status" value="1"/>
</dbReference>
<dbReference type="GO" id="GO:0004867">
    <property type="term" value="F:serine-type endopeptidase inhibitor activity"/>
    <property type="evidence" value="ECO:0007669"/>
    <property type="project" value="InterPro"/>
</dbReference>
<proteinExistence type="predicted"/>
<evidence type="ECO:0000313" key="2">
    <source>
        <dbReference type="EMBL" id="VDO98120.1"/>
    </source>
</evidence>
<dbReference type="Pfam" id="PF14625">
    <property type="entry name" value="Lustrin_cystein"/>
    <property type="match status" value="6"/>
</dbReference>
<feature type="domain" description="BPTI/Kunitz inhibitor" evidence="1">
    <location>
        <begin position="463"/>
        <end position="519"/>
    </location>
</feature>
<dbReference type="Gene3D" id="4.10.410.10">
    <property type="entry name" value="Pancreatic trypsin inhibitor Kunitz domain"/>
    <property type="match status" value="1"/>
</dbReference>
<dbReference type="SUPFAM" id="SSF57362">
    <property type="entry name" value="BPTI-like"/>
    <property type="match status" value="1"/>
</dbReference>
<dbReference type="PROSITE" id="PS50279">
    <property type="entry name" value="BPTI_KUNITZ_2"/>
    <property type="match status" value="1"/>
</dbReference>
<organism evidence="4">
    <name type="scientific">Soboliphyme baturini</name>
    <dbReference type="NCBI Taxonomy" id="241478"/>
    <lineage>
        <taxon>Eukaryota</taxon>
        <taxon>Metazoa</taxon>
        <taxon>Ecdysozoa</taxon>
        <taxon>Nematoda</taxon>
        <taxon>Enoplea</taxon>
        <taxon>Dorylaimia</taxon>
        <taxon>Dioctophymatida</taxon>
        <taxon>Dioctophymatoidea</taxon>
        <taxon>Soboliphymatidae</taxon>
        <taxon>Soboliphyme</taxon>
    </lineage>
</organism>
<keyword evidence="3" id="KW-1185">Reference proteome</keyword>